<sequence length="55" mass="6288">MNDKEKLEAIKKVLSDTPARSGNYQETAAWYEKALDEIDKIIESNTSPTSLRYPK</sequence>
<dbReference type="EMBL" id="JACASW010000003">
    <property type="protein sequence ID" value="NWK06116.1"/>
    <property type="molecule type" value="Genomic_DNA"/>
</dbReference>
<organism evidence="1 2">
    <name type="scientific">Marine Group I thaumarchaeote</name>
    <dbReference type="NCBI Taxonomy" id="2511932"/>
    <lineage>
        <taxon>Archaea</taxon>
        <taxon>Nitrososphaerota</taxon>
        <taxon>Marine Group I</taxon>
    </lineage>
</organism>
<evidence type="ECO:0000313" key="1">
    <source>
        <dbReference type="EMBL" id="NWK06116.1"/>
    </source>
</evidence>
<protein>
    <submittedName>
        <fullName evidence="1">Uncharacterized protein</fullName>
    </submittedName>
</protein>
<name>A0A7K4NSV3_9ARCH</name>
<dbReference type="Proteomes" id="UP000534207">
    <property type="component" value="Unassembled WGS sequence"/>
</dbReference>
<comment type="caution">
    <text evidence="1">The sequence shown here is derived from an EMBL/GenBank/DDBJ whole genome shotgun (WGS) entry which is preliminary data.</text>
</comment>
<gene>
    <name evidence="1" type="ORF">HX827_02090</name>
</gene>
<accession>A0A7K4NSV3</accession>
<proteinExistence type="predicted"/>
<evidence type="ECO:0000313" key="2">
    <source>
        <dbReference type="Proteomes" id="UP000534207"/>
    </source>
</evidence>
<dbReference type="AlphaFoldDB" id="A0A7K4NSV3"/>
<reference evidence="1 2" key="1">
    <citation type="journal article" date="2019" name="Environ. Microbiol.">
        <title>Genomics insights into ecotype formation of ammonia-oxidizing archaea in the deep ocean.</title>
        <authorList>
            <person name="Wang Y."/>
            <person name="Huang J.M."/>
            <person name="Cui G.J."/>
            <person name="Nunoura T."/>
            <person name="Takaki Y."/>
            <person name="Li W.L."/>
            <person name="Li J."/>
            <person name="Gao Z.M."/>
            <person name="Takai K."/>
            <person name="Zhang A.Q."/>
            <person name="Stepanauskas R."/>
        </authorList>
    </citation>
    <scope>NUCLEOTIDE SEQUENCE [LARGE SCALE GENOMIC DNA]</scope>
    <source>
        <strain evidence="1 2">G13</strain>
    </source>
</reference>